<feature type="compositionally biased region" description="Basic and acidic residues" evidence="1">
    <location>
        <begin position="32"/>
        <end position="41"/>
    </location>
</feature>
<protein>
    <submittedName>
        <fullName evidence="2">Uncharacterized protein</fullName>
    </submittedName>
</protein>
<evidence type="ECO:0000313" key="2">
    <source>
        <dbReference type="EMBL" id="KAK9424505.1"/>
    </source>
</evidence>
<feature type="region of interest" description="Disordered" evidence="1">
    <location>
        <begin position="64"/>
        <end position="85"/>
    </location>
</feature>
<reference evidence="2 3" key="1">
    <citation type="journal article" date="2024" name="J. Plant Pathol.">
        <title>Sequence and assembly of the genome of Seiridium unicorne, isolate CBS 538.82, causal agent of cypress canker disease.</title>
        <authorList>
            <person name="Scali E."/>
            <person name="Rocca G.D."/>
            <person name="Danti R."/>
            <person name="Garbelotto M."/>
            <person name="Barberini S."/>
            <person name="Baroncelli R."/>
            <person name="Emiliani G."/>
        </authorList>
    </citation>
    <scope>NUCLEOTIDE SEQUENCE [LARGE SCALE GENOMIC DNA]</scope>
    <source>
        <strain evidence="2 3">BM-138-508</strain>
    </source>
</reference>
<keyword evidence="3" id="KW-1185">Reference proteome</keyword>
<dbReference type="EMBL" id="JARVKF010000035">
    <property type="protein sequence ID" value="KAK9424505.1"/>
    <property type="molecule type" value="Genomic_DNA"/>
</dbReference>
<gene>
    <name evidence="2" type="ORF">SUNI508_03381</name>
</gene>
<organism evidence="2 3">
    <name type="scientific">Seiridium unicorne</name>
    <dbReference type="NCBI Taxonomy" id="138068"/>
    <lineage>
        <taxon>Eukaryota</taxon>
        <taxon>Fungi</taxon>
        <taxon>Dikarya</taxon>
        <taxon>Ascomycota</taxon>
        <taxon>Pezizomycotina</taxon>
        <taxon>Sordariomycetes</taxon>
        <taxon>Xylariomycetidae</taxon>
        <taxon>Amphisphaeriales</taxon>
        <taxon>Sporocadaceae</taxon>
        <taxon>Seiridium</taxon>
    </lineage>
</organism>
<name>A0ABR2VC59_9PEZI</name>
<comment type="caution">
    <text evidence="2">The sequence shown here is derived from an EMBL/GenBank/DDBJ whole genome shotgun (WGS) entry which is preliminary data.</text>
</comment>
<evidence type="ECO:0000256" key="1">
    <source>
        <dbReference type="SAM" id="MobiDB-lite"/>
    </source>
</evidence>
<proteinExistence type="predicted"/>
<sequence length="322" mass="35721">MNKKPSVLPQRRRGAPLAERSNTTSPLSARWACKDSDESSPSRHSSIYDAEYISDASMTTIRKASPRPIEILSSPQPRPIRETDLRSDSPLSRLELTPFLYGHGTELHPIAEKRSIATLRTTSFSTSDLSSLVHGAPGSLARGHGSRAIPQRLRRRQSFSLDDLDHFEHYKAIAMAPSGYPLEPVMSSASGSQGSAPVQADNIHQYPHSPPFSPVARKRTPEDIFKLIRSRDIQTGSIAAAHTWVRLAQRSPSVSGRRTFYHHPSILNGRPVPARRESPVPAPEVSRISVIDSDHPPSHPEKNPAIRSCRRCGRPIREEWSL</sequence>
<feature type="region of interest" description="Disordered" evidence="1">
    <location>
        <begin position="1"/>
        <end position="45"/>
    </location>
</feature>
<dbReference type="Proteomes" id="UP001408356">
    <property type="component" value="Unassembled WGS sequence"/>
</dbReference>
<accession>A0ABR2VC59</accession>
<evidence type="ECO:0000313" key="3">
    <source>
        <dbReference type="Proteomes" id="UP001408356"/>
    </source>
</evidence>